<gene>
    <name evidence="1" type="ORF">ACFO0C_46610</name>
</gene>
<evidence type="ECO:0000313" key="2">
    <source>
        <dbReference type="Proteomes" id="UP001595867"/>
    </source>
</evidence>
<sequence>MGYDLHVTRAIWDYESPRFPILDDEVVAAVRAAADLVVPEDAPRRPGFCYVFWAGSASEEYLLFQDGRLSTKNPEDAFVRRMTELAGELDAWVIGQDAELYDWDGTSVVRRWRGREAYARRKRLGIRPGGPSRSSTTRT</sequence>
<dbReference type="EMBL" id="JBHSBL010000037">
    <property type="protein sequence ID" value="MFC4072447.1"/>
    <property type="molecule type" value="Genomic_DNA"/>
</dbReference>
<keyword evidence="2" id="KW-1185">Reference proteome</keyword>
<name>A0ABV8JBV8_9ACTN</name>
<proteinExistence type="predicted"/>
<accession>A0ABV8JBV8</accession>
<comment type="caution">
    <text evidence="1">The sequence shown here is derived from an EMBL/GenBank/DDBJ whole genome shotgun (WGS) entry which is preliminary data.</text>
</comment>
<dbReference type="Proteomes" id="UP001595867">
    <property type="component" value="Unassembled WGS sequence"/>
</dbReference>
<dbReference type="RefSeq" id="WP_378073322.1">
    <property type="nucleotide sequence ID" value="NZ_JBHSBL010000037.1"/>
</dbReference>
<evidence type="ECO:0000313" key="1">
    <source>
        <dbReference type="EMBL" id="MFC4072447.1"/>
    </source>
</evidence>
<organism evidence="1 2">
    <name type="scientific">Actinoplanes subglobosus</name>
    <dbReference type="NCBI Taxonomy" id="1547892"/>
    <lineage>
        <taxon>Bacteria</taxon>
        <taxon>Bacillati</taxon>
        <taxon>Actinomycetota</taxon>
        <taxon>Actinomycetes</taxon>
        <taxon>Micromonosporales</taxon>
        <taxon>Micromonosporaceae</taxon>
        <taxon>Actinoplanes</taxon>
    </lineage>
</organism>
<protein>
    <submittedName>
        <fullName evidence="1">Uncharacterized protein</fullName>
    </submittedName>
</protein>
<reference evidence="2" key="1">
    <citation type="journal article" date="2019" name="Int. J. Syst. Evol. Microbiol.">
        <title>The Global Catalogue of Microorganisms (GCM) 10K type strain sequencing project: providing services to taxonomists for standard genome sequencing and annotation.</title>
        <authorList>
            <consortium name="The Broad Institute Genomics Platform"/>
            <consortium name="The Broad Institute Genome Sequencing Center for Infectious Disease"/>
            <person name="Wu L."/>
            <person name="Ma J."/>
        </authorList>
    </citation>
    <scope>NUCLEOTIDE SEQUENCE [LARGE SCALE GENOMIC DNA]</scope>
    <source>
        <strain evidence="2">TBRC 5832</strain>
    </source>
</reference>